<sequence length="421" mass="46768">MKPTIAVVLKCYPRLSETFIAQELLELERAGYELCLVSLRHPTDKKTHPINDEIRAPVIYLPEYLHQEPMRVFRSWLKVRALPGYRTAWRHWLKDLRRDFTMNRIRRFGQALVFAAEFPRQARWIYSHFIHTPSSVARYASEIVGVPWSASAHAKDIWTSPDWELSEKLDAAAWTVTCTAGGSRHLKDLAPHPDKVSLVYHGIDLSRFPRPDRPAGSRDGSDPADPVRILSVGRAVAKKGLDTLADALARLPQDLNWRWTHIGGGELAGALKEQAERLGISDRVDLHGSMSQREVLDAYKASDMFVLPCRIAASGDRDGLPNVLVEAQSQGVLCISTPISGIPELIEDGRTGILVEPDDPDALSAAIGRAARDPHLRARFGEAGMERVHASFDHLGTIGRLIALFEAEGLVAGSQREKVAS</sequence>
<reference evidence="5" key="1">
    <citation type="submission" date="2016-11" db="EMBL/GenBank/DDBJ databases">
        <title>Mesorhizobium oceanicum sp. nov., isolated from deep seawater in South China Sea.</title>
        <authorList>
            <person name="Fu G.-Y."/>
        </authorList>
    </citation>
    <scope>NUCLEOTIDE SEQUENCE [LARGE SCALE GENOMIC DNA]</scope>
    <source>
        <strain evidence="5">B7</strain>
    </source>
</reference>
<dbReference type="RefSeq" id="WP_072607058.1">
    <property type="nucleotide sequence ID" value="NZ_CP018171.1"/>
</dbReference>
<dbReference type="Proteomes" id="UP000182840">
    <property type="component" value="Chromosome"/>
</dbReference>
<gene>
    <name evidence="4" type="ORF">BSQ44_21085</name>
</gene>
<proteinExistence type="predicted"/>
<dbReference type="SUPFAM" id="SSF53756">
    <property type="entry name" value="UDP-Glycosyltransferase/glycogen phosphorylase"/>
    <property type="match status" value="1"/>
</dbReference>
<evidence type="ECO:0000256" key="2">
    <source>
        <dbReference type="ARBA" id="ARBA00022679"/>
    </source>
</evidence>
<accession>A0A1L3SW57</accession>
<dbReference type="PANTHER" id="PTHR12526:SF510">
    <property type="entry name" value="D-INOSITOL 3-PHOSPHATE GLYCOSYLTRANSFERASE"/>
    <property type="match status" value="1"/>
</dbReference>
<evidence type="ECO:0000313" key="4">
    <source>
        <dbReference type="EMBL" id="APH73591.1"/>
    </source>
</evidence>
<keyword evidence="5" id="KW-1185">Reference proteome</keyword>
<evidence type="ECO:0000259" key="3">
    <source>
        <dbReference type="Pfam" id="PF00534"/>
    </source>
</evidence>
<dbReference type="PANTHER" id="PTHR12526">
    <property type="entry name" value="GLYCOSYLTRANSFERASE"/>
    <property type="match status" value="1"/>
</dbReference>
<dbReference type="CDD" id="cd03801">
    <property type="entry name" value="GT4_PimA-like"/>
    <property type="match status" value="1"/>
</dbReference>
<protein>
    <submittedName>
        <fullName evidence="4">Colanic acid biosynthesis glycosyltransferase WcaL</fullName>
    </submittedName>
</protein>
<dbReference type="OrthoDB" id="9790710at2"/>
<dbReference type="AlphaFoldDB" id="A0A1L3SW57"/>
<evidence type="ECO:0000256" key="1">
    <source>
        <dbReference type="ARBA" id="ARBA00022676"/>
    </source>
</evidence>
<name>A0A1L3SW57_9HYPH</name>
<dbReference type="GO" id="GO:0016757">
    <property type="term" value="F:glycosyltransferase activity"/>
    <property type="evidence" value="ECO:0007669"/>
    <property type="project" value="UniProtKB-KW"/>
</dbReference>
<dbReference type="KEGG" id="meso:BSQ44_21085"/>
<dbReference type="InterPro" id="IPR001296">
    <property type="entry name" value="Glyco_trans_1"/>
</dbReference>
<dbReference type="Gene3D" id="3.40.50.2000">
    <property type="entry name" value="Glycogen Phosphorylase B"/>
    <property type="match status" value="2"/>
</dbReference>
<dbReference type="Pfam" id="PF00534">
    <property type="entry name" value="Glycos_transf_1"/>
    <property type="match status" value="1"/>
</dbReference>
<dbReference type="STRING" id="1670800.BSQ44_21085"/>
<dbReference type="EMBL" id="CP018171">
    <property type="protein sequence ID" value="APH73591.1"/>
    <property type="molecule type" value="Genomic_DNA"/>
</dbReference>
<feature type="domain" description="Glycosyl transferase family 1" evidence="3">
    <location>
        <begin position="223"/>
        <end position="386"/>
    </location>
</feature>
<organism evidence="4 5">
    <name type="scientific">Aquibium oceanicum</name>
    <dbReference type="NCBI Taxonomy" id="1670800"/>
    <lineage>
        <taxon>Bacteria</taxon>
        <taxon>Pseudomonadati</taxon>
        <taxon>Pseudomonadota</taxon>
        <taxon>Alphaproteobacteria</taxon>
        <taxon>Hyphomicrobiales</taxon>
        <taxon>Phyllobacteriaceae</taxon>
        <taxon>Aquibium</taxon>
    </lineage>
</organism>
<keyword evidence="2 4" id="KW-0808">Transferase</keyword>
<keyword evidence="1" id="KW-0328">Glycosyltransferase</keyword>
<evidence type="ECO:0000313" key="5">
    <source>
        <dbReference type="Proteomes" id="UP000182840"/>
    </source>
</evidence>